<evidence type="ECO:0000313" key="2">
    <source>
        <dbReference type="EMBL" id="GMN68116.1"/>
    </source>
</evidence>
<comment type="caution">
    <text evidence="2">The sequence shown here is derived from an EMBL/GenBank/DDBJ whole genome shotgun (WGS) entry which is preliminary data.</text>
</comment>
<accession>A0AA88E9B9</accession>
<sequence length="381" mass="42498">MTMTQKVKLTNLGDHGLGGSTSRGMPNFFPSKISKKAMERAFVEAEIIVDNFHCILPKPPLTANNPPPGHIAVYTRSLSYGQTIPFHPFVKRFIRLHNISCSGGIFRGFIPGHRPESPPPSSRVFSILHTSARLFFLGRRYDVHPADGPKLVGVCLKLGAKCGVGEELPSVVERCNNINFIVPQALVMLEHLWVPQASPTIPMLPRLKNSGTSLRNPKVLQHHLNPNFIIPDITEAIAGRFVKASLAFQPCLPGSHYFALHFSSVQALEISIINYMETASLIERVAEAESVKKKLRDEVTKQINKKNKLKEDIDVKLGREFLLTEEFEFKVEEVVNKFKASEEFKQERLALMKAIDDQILEKSTGKGPILTLTSSTMNLTP</sequence>
<keyword evidence="1" id="KW-0175">Coiled coil</keyword>
<protein>
    <submittedName>
        <fullName evidence="2">Uncharacterized protein</fullName>
    </submittedName>
</protein>
<evidence type="ECO:0000256" key="1">
    <source>
        <dbReference type="SAM" id="Coils"/>
    </source>
</evidence>
<proteinExistence type="predicted"/>
<evidence type="ECO:0000313" key="3">
    <source>
        <dbReference type="Proteomes" id="UP001187192"/>
    </source>
</evidence>
<organism evidence="2 3">
    <name type="scientific">Ficus carica</name>
    <name type="common">Common fig</name>
    <dbReference type="NCBI Taxonomy" id="3494"/>
    <lineage>
        <taxon>Eukaryota</taxon>
        <taxon>Viridiplantae</taxon>
        <taxon>Streptophyta</taxon>
        <taxon>Embryophyta</taxon>
        <taxon>Tracheophyta</taxon>
        <taxon>Spermatophyta</taxon>
        <taxon>Magnoliopsida</taxon>
        <taxon>eudicotyledons</taxon>
        <taxon>Gunneridae</taxon>
        <taxon>Pentapetalae</taxon>
        <taxon>rosids</taxon>
        <taxon>fabids</taxon>
        <taxon>Rosales</taxon>
        <taxon>Moraceae</taxon>
        <taxon>Ficeae</taxon>
        <taxon>Ficus</taxon>
    </lineage>
</organism>
<dbReference type="AlphaFoldDB" id="A0AA88E9B9"/>
<gene>
    <name evidence="2" type="ORF">TIFTF001_037170</name>
</gene>
<dbReference type="EMBL" id="BTGU01000555">
    <property type="protein sequence ID" value="GMN68116.1"/>
    <property type="molecule type" value="Genomic_DNA"/>
</dbReference>
<dbReference type="Proteomes" id="UP001187192">
    <property type="component" value="Unassembled WGS sequence"/>
</dbReference>
<name>A0AA88E9B9_FICCA</name>
<keyword evidence="3" id="KW-1185">Reference proteome</keyword>
<feature type="coiled-coil region" evidence="1">
    <location>
        <begin position="278"/>
        <end position="312"/>
    </location>
</feature>
<reference evidence="2" key="1">
    <citation type="submission" date="2023-07" db="EMBL/GenBank/DDBJ databases">
        <title>draft genome sequence of fig (Ficus carica).</title>
        <authorList>
            <person name="Takahashi T."/>
            <person name="Nishimura K."/>
        </authorList>
    </citation>
    <scope>NUCLEOTIDE SEQUENCE</scope>
</reference>